<proteinExistence type="predicted"/>
<feature type="region of interest" description="Disordered" evidence="1">
    <location>
        <begin position="1"/>
        <end position="107"/>
    </location>
</feature>
<accession>A0ABR0KDY4</accession>
<feature type="compositionally biased region" description="Low complexity" evidence="1">
    <location>
        <begin position="54"/>
        <end position="76"/>
    </location>
</feature>
<organism evidence="2 3">
    <name type="scientific">Lithohypha guttulata</name>
    <dbReference type="NCBI Taxonomy" id="1690604"/>
    <lineage>
        <taxon>Eukaryota</taxon>
        <taxon>Fungi</taxon>
        <taxon>Dikarya</taxon>
        <taxon>Ascomycota</taxon>
        <taxon>Pezizomycotina</taxon>
        <taxon>Eurotiomycetes</taxon>
        <taxon>Chaetothyriomycetidae</taxon>
        <taxon>Chaetothyriales</taxon>
        <taxon>Trichomeriaceae</taxon>
        <taxon>Lithohypha</taxon>
    </lineage>
</organism>
<gene>
    <name evidence="2" type="ORF">LTR24_003749</name>
</gene>
<dbReference type="Gene3D" id="6.20.250.70">
    <property type="match status" value="1"/>
</dbReference>
<dbReference type="Pfam" id="PF08208">
    <property type="entry name" value="RNA_polI_A34"/>
    <property type="match status" value="1"/>
</dbReference>
<feature type="compositionally biased region" description="Polar residues" evidence="1">
    <location>
        <begin position="28"/>
        <end position="37"/>
    </location>
</feature>
<evidence type="ECO:0000256" key="1">
    <source>
        <dbReference type="SAM" id="MobiDB-lite"/>
    </source>
</evidence>
<feature type="region of interest" description="Disordered" evidence="1">
    <location>
        <begin position="219"/>
        <end position="258"/>
    </location>
</feature>
<evidence type="ECO:0000313" key="3">
    <source>
        <dbReference type="Proteomes" id="UP001345013"/>
    </source>
</evidence>
<feature type="region of interest" description="Disordered" evidence="1">
    <location>
        <begin position="290"/>
        <end position="350"/>
    </location>
</feature>
<dbReference type="Proteomes" id="UP001345013">
    <property type="component" value="Unassembled WGS sequence"/>
</dbReference>
<keyword evidence="3" id="KW-1185">Reference proteome</keyword>
<dbReference type="InterPro" id="IPR053263">
    <property type="entry name" value="Euk_RPA34_RNAP_subunit"/>
</dbReference>
<name>A0ABR0KDY4_9EURO</name>
<reference evidence="2 3" key="1">
    <citation type="submission" date="2023-08" db="EMBL/GenBank/DDBJ databases">
        <title>Black Yeasts Isolated from many extreme environments.</title>
        <authorList>
            <person name="Coleine C."/>
            <person name="Stajich J.E."/>
            <person name="Selbmann L."/>
        </authorList>
    </citation>
    <scope>NUCLEOTIDE SEQUENCE [LARGE SCALE GENOMIC DNA]</scope>
    <source>
        <strain evidence="2 3">CCFEE 5885</strain>
    </source>
</reference>
<evidence type="ECO:0000313" key="2">
    <source>
        <dbReference type="EMBL" id="KAK5094144.1"/>
    </source>
</evidence>
<protein>
    <submittedName>
        <fullName evidence="2">Uncharacterized protein</fullName>
    </submittedName>
</protein>
<dbReference type="EMBL" id="JAVRRG010000036">
    <property type="protein sequence ID" value="KAK5094144.1"/>
    <property type="molecule type" value="Genomic_DNA"/>
</dbReference>
<comment type="caution">
    <text evidence="2">The sequence shown here is derived from an EMBL/GenBank/DDBJ whole genome shotgun (WGS) entry which is preliminary data.</text>
</comment>
<feature type="compositionally biased region" description="Basic and acidic residues" evidence="1">
    <location>
        <begin position="7"/>
        <end position="17"/>
    </location>
</feature>
<dbReference type="InterPro" id="IPR013240">
    <property type="entry name" value="DNA-dir_RNA_pol1_su_RPA34"/>
</dbReference>
<feature type="compositionally biased region" description="Basic and acidic residues" evidence="1">
    <location>
        <begin position="98"/>
        <end position="107"/>
    </location>
</feature>
<dbReference type="PANTHER" id="PTHR28155">
    <property type="entry name" value="ACR243WP"/>
    <property type="match status" value="1"/>
</dbReference>
<sequence length="350" mass="37515">MPPKGMLSEERVDHTSEDESSTPEPPQTAKQRPNGITKSAPATREERVSESDNAGSASESDVSSSSASSTSTSSTQSKRKLHHTGSATVESPSKRQKTRYDKIKRIEPTAYVPPREYSAISVKTSDMAALGMFDALEGKQIWHISAPSTMPISQIESLDVASGLKGAEVLNHQGVSYVLSRADVEGATVLLPQGRSGEYASAGAKVTRAFRIQESSKAIANRHTSASESHDPEADGTVNFFATQTGQKPPPREQPGNLKARYVPYGVSAEKQDVPTSHYTVPDEDVTMIDGSADTAVEPKAASQRTPKSSTKTKHKKPRIDGTVISETPSKKKKKAPRVSPSPGNPHDAR</sequence>
<dbReference type="PANTHER" id="PTHR28155:SF1">
    <property type="entry name" value="DNA-DIRECTED RNA POLYMERASE I SUBUNIT RPA34.5-DOMAIN-CONTAINING PROTEIN"/>
    <property type="match status" value="1"/>
</dbReference>